<name>A0ABU1K5A0_9FLAO</name>
<sequence>MKKKKIHINKKSGFKTPDNYFDNFSVKLPNSAEENVRSKVKNSGFSTPKNYFNDFTVTLPHSSQGKGKVIHLFKKENILKFVAAAAILVFIFNIVNFSSPEITTEESLDQVSIENYIDNNEIDFDSQELYFSFDNNSENIQQELEHLDRSAILEYLTENTEVTSLLND</sequence>
<evidence type="ECO:0000256" key="1">
    <source>
        <dbReference type="SAM" id="Phobius"/>
    </source>
</evidence>
<dbReference type="Proteomes" id="UP001257659">
    <property type="component" value="Unassembled WGS sequence"/>
</dbReference>
<evidence type="ECO:0000313" key="3">
    <source>
        <dbReference type="Proteomes" id="UP001257659"/>
    </source>
</evidence>
<keyword evidence="1" id="KW-0472">Membrane</keyword>
<accession>A0ABU1K5A0</accession>
<feature type="transmembrane region" description="Helical" evidence="1">
    <location>
        <begin position="78"/>
        <end position="97"/>
    </location>
</feature>
<gene>
    <name evidence="2" type="ORF">GGR31_001439</name>
</gene>
<keyword evidence="1" id="KW-1133">Transmembrane helix</keyword>
<reference evidence="2 3" key="1">
    <citation type="submission" date="2023-07" db="EMBL/GenBank/DDBJ databases">
        <title>Genomic Encyclopedia of Type Strains, Phase IV (KMG-IV): sequencing the most valuable type-strain genomes for metagenomic binning, comparative biology and taxonomic classification.</title>
        <authorList>
            <person name="Goeker M."/>
        </authorList>
    </citation>
    <scope>NUCLEOTIDE SEQUENCE [LARGE SCALE GENOMIC DNA]</scope>
    <source>
        <strain evidence="2 3">DSM 102814</strain>
    </source>
</reference>
<evidence type="ECO:0000313" key="2">
    <source>
        <dbReference type="EMBL" id="MDR6300796.1"/>
    </source>
</evidence>
<dbReference type="EMBL" id="JAVDQA010000003">
    <property type="protein sequence ID" value="MDR6300796.1"/>
    <property type="molecule type" value="Genomic_DNA"/>
</dbReference>
<organism evidence="2 3">
    <name type="scientific">Mesonia maritima</name>
    <dbReference type="NCBI Taxonomy" id="1793873"/>
    <lineage>
        <taxon>Bacteria</taxon>
        <taxon>Pseudomonadati</taxon>
        <taxon>Bacteroidota</taxon>
        <taxon>Flavobacteriia</taxon>
        <taxon>Flavobacteriales</taxon>
        <taxon>Flavobacteriaceae</taxon>
        <taxon>Mesonia</taxon>
    </lineage>
</organism>
<proteinExistence type="predicted"/>
<protein>
    <submittedName>
        <fullName evidence="2">Uncharacterized protein</fullName>
    </submittedName>
</protein>
<dbReference type="RefSeq" id="WP_309727693.1">
    <property type="nucleotide sequence ID" value="NZ_JAVDQA010000003.1"/>
</dbReference>
<comment type="caution">
    <text evidence="2">The sequence shown here is derived from an EMBL/GenBank/DDBJ whole genome shotgun (WGS) entry which is preliminary data.</text>
</comment>
<keyword evidence="1" id="KW-0812">Transmembrane</keyword>
<keyword evidence="3" id="KW-1185">Reference proteome</keyword>